<evidence type="ECO:0000313" key="3">
    <source>
        <dbReference type="EMBL" id="KZV50169.1"/>
    </source>
</evidence>
<gene>
    <name evidence="3" type="ORF">F511_20291</name>
</gene>
<keyword evidence="2" id="KW-0812">Transmembrane</keyword>
<keyword evidence="4" id="KW-1185">Reference proteome</keyword>
<dbReference type="EMBL" id="KQ992530">
    <property type="protein sequence ID" value="KZV50169.1"/>
    <property type="molecule type" value="Genomic_DNA"/>
</dbReference>
<keyword evidence="2" id="KW-1133">Transmembrane helix</keyword>
<proteinExistence type="predicted"/>
<keyword evidence="2" id="KW-0472">Membrane</keyword>
<sequence length="290" mass="30883">MNSRRICPADGSLYKQSAVGLVFMESAAGLAMEMSKVKSALQVLKSEVNQLVHELRSALEKYIEEEDSSRKVLLTNLLAVAIITGSYSGIVSADEKRSAKDEATSSADGLALMTSSVTSSYSADGLREQSQESAAGGRVLDLRVLRVVVPLFSECSLLSLPSMLINPSSSSSSWLSSLAVRGSDLVAISLRRSLVLVLLVLAALVEVVLGQSFVASVDESIRRLISRGNRHFTVGGGRLRQSGPRSEGRLLCPPALEGLTRSARTNSPRQVGRNKFRRSKATAALGSGGF</sequence>
<feature type="coiled-coil region" evidence="1">
    <location>
        <begin position="34"/>
        <end position="65"/>
    </location>
</feature>
<reference evidence="3 4" key="1">
    <citation type="journal article" date="2015" name="Proc. Natl. Acad. Sci. U.S.A.">
        <title>The resurrection genome of Boea hygrometrica: A blueprint for survival of dehydration.</title>
        <authorList>
            <person name="Xiao L."/>
            <person name="Yang G."/>
            <person name="Zhang L."/>
            <person name="Yang X."/>
            <person name="Zhao S."/>
            <person name="Ji Z."/>
            <person name="Zhou Q."/>
            <person name="Hu M."/>
            <person name="Wang Y."/>
            <person name="Chen M."/>
            <person name="Xu Y."/>
            <person name="Jin H."/>
            <person name="Xiao X."/>
            <person name="Hu G."/>
            <person name="Bao F."/>
            <person name="Hu Y."/>
            <person name="Wan P."/>
            <person name="Li L."/>
            <person name="Deng X."/>
            <person name="Kuang T."/>
            <person name="Xiang C."/>
            <person name="Zhu J.K."/>
            <person name="Oliver M.J."/>
            <person name="He Y."/>
        </authorList>
    </citation>
    <scope>NUCLEOTIDE SEQUENCE [LARGE SCALE GENOMIC DNA]</scope>
    <source>
        <strain evidence="4">cv. XS01</strain>
    </source>
</reference>
<organism evidence="3 4">
    <name type="scientific">Dorcoceras hygrometricum</name>
    <dbReference type="NCBI Taxonomy" id="472368"/>
    <lineage>
        <taxon>Eukaryota</taxon>
        <taxon>Viridiplantae</taxon>
        <taxon>Streptophyta</taxon>
        <taxon>Embryophyta</taxon>
        <taxon>Tracheophyta</taxon>
        <taxon>Spermatophyta</taxon>
        <taxon>Magnoliopsida</taxon>
        <taxon>eudicotyledons</taxon>
        <taxon>Gunneridae</taxon>
        <taxon>Pentapetalae</taxon>
        <taxon>asterids</taxon>
        <taxon>lamiids</taxon>
        <taxon>Lamiales</taxon>
        <taxon>Gesneriaceae</taxon>
        <taxon>Didymocarpoideae</taxon>
        <taxon>Trichosporeae</taxon>
        <taxon>Loxocarpinae</taxon>
        <taxon>Dorcoceras</taxon>
    </lineage>
</organism>
<accession>A0A2Z7CZV9</accession>
<keyword evidence="1" id="KW-0175">Coiled coil</keyword>
<feature type="transmembrane region" description="Helical" evidence="2">
    <location>
        <begin position="194"/>
        <end position="217"/>
    </location>
</feature>
<dbReference type="Proteomes" id="UP000250235">
    <property type="component" value="Unassembled WGS sequence"/>
</dbReference>
<evidence type="ECO:0000313" key="4">
    <source>
        <dbReference type="Proteomes" id="UP000250235"/>
    </source>
</evidence>
<name>A0A2Z7CZV9_9LAMI</name>
<evidence type="ECO:0000256" key="1">
    <source>
        <dbReference type="SAM" id="Coils"/>
    </source>
</evidence>
<dbReference type="AlphaFoldDB" id="A0A2Z7CZV9"/>
<protein>
    <submittedName>
        <fullName evidence="3">Serine/arginine repetitive matrix protein 2</fullName>
    </submittedName>
</protein>
<evidence type="ECO:0000256" key="2">
    <source>
        <dbReference type="SAM" id="Phobius"/>
    </source>
</evidence>